<dbReference type="Proteomes" id="UP001501920">
    <property type="component" value="Chromosome 9"/>
</dbReference>
<reference evidence="6" key="2">
    <citation type="submission" date="2025-08" db="UniProtKB">
        <authorList>
            <consortium name="Ensembl"/>
        </authorList>
    </citation>
    <scope>IDENTIFICATION</scope>
</reference>
<dbReference type="Pfam" id="PF22611">
    <property type="entry name" value="CFAP126"/>
    <property type="match status" value="1"/>
</dbReference>
<gene>
    <name evidence="6" type="primary">CFAP126</name>
</gene>
<dbReference type="GO" id="GO:0044782">
    <property type="term" value="P:cilium organization"/>
    <property type="evidence" value="ECO:0007669"/>
    <property type="project" value="TreeGrafter"/>
</dbReference>
<dbReference type="Ensembl" id="ENSPNAT00000015541.2">
    <property type="protein sequence ID" value="ENSPNAP00000009253.1"/>
    <property type="gene ID" value="ENSPNAG00000014785.2"/>
</dbReference>
<dbReference type="PANTHER" id="PTHR34639:SF1">
    <property type="entry name" value="PROTEIN FLATTOP"/>
    <property type="match status" value="1"/>
</dbReference>
<reference evidence="6" key="3">
    <citation type="submission" date="2025-09" db="UniProtKB">
        <authorList>
            <consortium name="Ensembl"/>
        </authorList>
    </citation>
    <scope>IDENTIFICATION</scope>
</reference>
<dbReference type="PANTHER" id="PTHR34639">
    <property type="entry name" value="PROTEIN FLATTOP"/>
    <property type="match status" value="1"/>
</dbReference>
<feature type="compositionally biased region" description="Polar residues" evidence="5">
    <location>
        <begin position="143"/>
        <end position="192"/>
    </location>
</feature>
<comment type="similarity">
    <text evidence="1">Belongs to the Flattop family.</text>
</comment>
<protein>
    <recommendedName>
        <fullName evidence="2">Protein Flattop</fullName>
    </recommendedName>
    <alternativeName>
        <fullName evidence="3">Cilia- and flagella-associated protein 126</fullName>
    </alternativeName>
</protein>
<evidence type="ECO:0000256" key="5">
    <source>
        <dbReference type="SAM" id="MobiDB-lite"/>
    </source>
</evidence>
<dbReference type="InterPro" id="IPR038797">
    <property type="entry name" value="Fltp"/>
</dbReference>
<feature type="compositionally biased region" description="Polar residues" evidence="5">
    <location>
        <begin position="200"/>
        <end position="214"/>
    </location>
</feature>
<dbReference type="STRING" id="42514.ENSPNAP00000009253"/>
<feature type="region of interest" description="Disordered" evidence="5">
    <location>
        <begin position="112"/>
        <end position="214"/>
    </location>
</feature>
<sequence>VFVFCNVFFGLFWQYENAFKSHKLQNWTVPKHYKESQRPSAAEGHTAFIATDRGHLLPGVKRGSPWTSFQGTWDLPRRIPPVHINSTARSLEGQERLKAWGQSQYLVQSATDKPHEGHNTDKELQDPAGTPAPDGEEPIPEKPSSQAQSRPGTQQSQAPSRPVSQQSHESRPPSQQNKAESRPTSQQDQMESGSKIRAIQDQSRPVSQTSRRGQ</sequence>
<evidence type="ECO:0000256" key="3">
    <source>
        <dbReference type="ARBA" id="ARBA00033306"/>
    </source>
</evidence>
<accession>A0A3B4CCJ6</accession>
<dbReference type="GO" id="GO:0036064">
    <property type="term" value="C:ciliary basal body"/>
    <property type="evidence" value="ECO:0007669"/>
    <property type="project" value="TreeGrafter"/>
</dbReference>
<evidence type="ECO:0000313" key="7">
    <source>
        <dbReference type="Proteomes" id="UP001501920"/>
    </source>
</evidence>
<name>A0A3B4CCJ6_PYGNA</name>
<organism evidence="6 7">
    <name type="scientific">Pygocentrus nattereri</name>
    <name type="common">Red-bellied piranha</name>
    <dbReference type="NCBI Taxonomy" id="42514"/>
    <lineage>
        <taxon>Eukaryota</taxon>
        <taxon>Metazoa</taxon>
        <taxon>Chordata</taxon>
        <taxon>Craniata</taxon>
        <taxon>Vertebrata</taxon>
        <taxon>Euteleostomi</taxon>
        <taxon>Actinopterygii</taxon>
        <taxon>Neopterygii</taxon>
        <taxon>Teleostei</taxon>
        <taxon>Ostariophysi</taxon>
        <taxon>Characiformes</taxon>
        <taxon>Characoidei</taxon>
        <taxon>Pygocentrus</taxon>
    </lineage>
</organism>
<evidence type="ECO:0000313" key="6">
    <source>
        <dbReference type="Ensembl" id="ENSPNAP00000009253.1"/>
    </source>
</evidence>
<dbReference type="OMA" id="QSWTIPK"/>
<comment type="function">
    <text evidence="4">Microtubule inner protein (MIP) part of the dynein-decorated doublet microtubules (DMTs) in cilia axoneme. Acts as a regulator of cilium basal body docking and positioning in mono- and multiciliated cells. Regulates basal body docking and cilia formation in multiciliated lung cells. Regulates kinocilium positioning and stereocilia bundle morphogenesis in the inner ear.</text>
</comment>
<proteinExistence type="inferred from homology"/>
<dbReference type="AlphaFoldDB" id="A0A3B4CCJ6"/>
<evidence type="ECO:0000256" key="2">
    <source>
        <dbReference type="ARBA" id="ARBA00019181"/>
    </source>
</evidence>
<keyword evidence="7" id="KW-1185">Reference proteome</keyword>
<dbReference type="CDD" id="cd23705">
    <property type="entry name" value="Flattop"/>
    <property type="match status" value="1"/>
</dbReference>
<reference evidence="6 7" key="1">
    <citation type="submission" date="2020-10" db="EMBL/GenBank/DDBJ databases">
        <title>Pygocentrus nattereri (red-bellied piranha) genome, fPygNat1, primary haplotype.</title>
        <authorList>
            <person name="Myers G."/>
            <person name="Meyer A."/>
            <person name="Karagic N."/>
            <person name="Pippel M."/>
            <person name="Winkler S."/>
            <person name="Tracey A."/>
            <person name="Wood J."/>
            <person name="Formenti G."/>
            <person name="Howe K."/>
            <person name="Fedrigo O."/>
            <person name="Jarvis E.D."/>
        </authorList>
    </citation>
    <scope>NUCLEOTIDE SEQUENCE [LARGE SCALE GENOMIC DNA]</scope>
</reference>
<dbReference type="GeneTree" id="ENSGT00390000001092"/>
<evidence type="ECO:0000256" key="4">
    <source>
        <dbReference type="ARBA" id="ARBA00045261"/>
    </source>
</evidence>
<evidence type="ECO:0000256" key="1">
    <source>
        <dbReference type="ARBA" id="ARBA00009887"/>
    </source>
</evidence>
<feature type="compositionally biased region" description="Basic and acidic residues" evidence="5">
    <location>
        <begin position="112"/>
        <end position="125"/>
    </location>
</feature>